<dbReference type="AlphaFoldDB" id="A0A1H4HHD0"/>
<dbReference type="EMBL" id="FNRQ01000009">
    <property type="protein sequence ID" value="SEB21267.1"/>
    <property type="molecule type" value="Genomic_DNA"/>
</dbReference>
<protein>
    <submittedName>
        <fullName evidence="1">Uncharacterized protein</fullName>
    </submittedName>
</protein>
<dbReference type="STRING" id="83784.SAMN05192564_10968"/>
<keyword evidence="2" id="KW-1185">Reference proteome</keyword>
<accession>A0A1H4HHD0</accession>
<dbReference type="Proteomes" id="UP000198638">
    <property type="component" value="Unassembled WGS sequence"/>
</dbReference>
<gene>
    <name evidence="1" type="ORF">SAMN05192564_10968</name>
</gene>
<sequence>MNLSPRIAKNRATGKCNNCIGCVTNCDATMWEDPFPGLHSAISVLLLIKPCVVVIGRKSCVQVKDTCDTPCFTPGNGAFYLSWRGFRLFFTCKQSPSQQGEHDVFADVSRPRAGTRVPAIDDLSHAAVKRFWEIQVNCAGTVSEVKHSLWRRCVPVFCSSQLLNVIKPLRGLARLWLVVSQRWRAGLGSTGRRGFGRCGTADGGDNSAAPESFGT</sequence>
<evidence type="ECO:0000313" key="2">
    <source>
        <dbReference type="Proteomes" id="UP000198638"/>
    </source>
</evidence>
<evidence type="ECO:0000313" key="1">
    <source>
        <dbReference type="EMBL" id="SEB21267.1"/>
    </source>
</evidence>
<name>A0A1H4HHD0_9BURK</name>
<proteinExistence type="predicted"/>
<organism evidence="1 2">
    <name type="scientific">Paraburkholderia sartisoli</name>
    <dbReference type="NCBI Taxonomy" id="83784"/>
    <lineage>
        <taxon>Bacteria</taxon>
        <taxon>Pseudomonadati</taxon>
        <taxon>Pseudomonadota</taxon>
        <taxon>Betaproteobacteria</taxon>
        <taxon>Burkholderiales</taxon>
        <taxon>Burkholderiaceae</taxon>
        <taxon>Paraburkholderia</taxon>
    </lineage>
</organism>
<reference evidence="2" key="1">
    <citation type="submission" date="2016-10" db="EMBL/GenBank/DDBJ databases">
        <authorList>
            <person name="Varghese N."/>
            <person name="Submissions S."/>
        </authorList>
    </citation>
    <scope>NUCLEOTIDE SEQUENCE [LARGE SCALE GENOMIC DNA]</scope>
    <source>
        <strain evidence="2">LMG 24000</strain>
    </source>
</reference>